<evidence type="ECO:0000256" key="8">
    <source>
        <dbReference type="SAM" id="Phobius"/>
    </source>
</evidence>
<feature type="transmembrane region" description="Helical" evidence="8">
    <location>
        <begin position="291"/>
        <end position="312"/>
    </location>
</feature>
<feature type="domain" description="SEFIR" evidence="9">
    <location>
        <begin position="730"/>
        <end position="798"/>
    </location>
</feature>
<dbReference type="Gene3D" id="3.40.50.11530">
    <property type="match status" value="2"/>
</dbReference>
<evidence type="ECO:0000259" key="9">
    <source>
        <dbReference type="PROSITE" id="PS51534"/>
    </source>
</evidence>
<dbReference type="PANTHER" id="PTHR15583:SF7">
    <property type="entry name" value="INTERLEUKIN CYTOKINE RECEPTOR-RELATED PROTEIN 2"/>
    <property type="match status" value="1"/>
</dbReference>
<gene>
    <name evidence="10" type="ORF">L798_06975</name>
</gene>
<keyword evidence="5 8" id="KW-0472">Membrane</keyword>
<comment type="subcellular location">
    <subcellularLocation>
        <location evidence="1">Membrane</location>
        <topology evidence="1">Single-pass type I membrane protein</topology>
    </subcellularLocation>
</comment>
<dbReference type="EMBL" id="KK852699">
    <property type="protein sequence ID" value="KDR18224.1"/>
    <property type="molecule type" value="Genomic_DNA"/>
</dbReference>
<accession>A0A067RGI5</accession>
<keyword evidence="7" id="KW-0325">Glycoprotein</keyword>
<dbReference type="eggNOG" id="ENOG502S29E">
    <property type="taxonomic scope" value="Eukaryota"/>
</dbReference>
<dbReference type="InterPro" id="IPR013568">
    <property type="entry name" value="SEFIR_dom"/>
</dbReference>
<proteinExistence type="predicted"/>
<reference evidence="10 11" key="1">
    <citation type="journal article" date="2014" name="Nat. Commun.">
        <title>Molecular traces of alternative social organization in a termite genome.</title>
        <authorList>
            <person name="Terrapon N."/>
            <person name="Li C."/>
            <person name="Robertson H.M."/>
            <person name="Ji L."/>
            <person name="Meng X."/>
            <person name="Booth W."/>
            <person name="Chen Z."/>
            <person name="Childers C.P."/>
            <person name="Glastad K.M."/>
            <person name="Gokhale K."/>
            <person name="Gowin J."/>
            <person name="Gronenberg W."/>
            <person name="Hermansen R.A."/>
            <person name="Hu H."/>
            <person name="Hunt B.G."/>
            <person name="Huylmans A.K."/>
            <person name="Khalil S.M."/>
            <person name="Mitchell R.D."/>
            <person name="Munoz-Torres M.C."/>
            <person name="Mustard J.A."/>
            <person name="Pan H."/>
            <person name="Reese J.T."/>
            <person name="Scharf M.E."/>
            <person name="Sun F."/>
            <person name="Vogel H."/>
            <person name="Xiao J."/>
            <person name="Yang W."/>
            <person name="Yang Z."/>
            <person name="Yang Z."/>
            <person name="Zhou J."/>
            <person name="Zhu J."/>
            <person name="Brent C.S."/>
            <person name="Elsik C.G."/>
            <person name="Goodisman M.A."/>
            <person name="Liberles D.A."/>
            <person name="Roe R.M."/>
            <person name="Vargo E.L."/>
            <person name="Vilcinskas A."/>
            <person name="Wang J."/>
            <person name="Bornberg-Bauer E."/>
            <person name="Korb J."/>
            <person name="Zhang G."/>
            <person name="Liebig J."/>
        </authorList>
    </citation>
    <scope>NUCLEOTIDE SEQUENCE [LARGE SCALE GENOMIC DNA]</scope>
    <source>
        <tissue evidence="10">Whole organism</tissue>
    </source>
</reference>
<dbReference type="GO" id="GO:0030368">
    <property type="term" value="F:interleukin-17 receptor activity"/>
    <property type="evidence" value="ECO:0007669"/>
    <property type="project" value="InterPro"/>
</dbReference>
<protein>
    <recommendedName>
        <fullName evidence="9">SEFIR domain-containing protein</fullName>
    </recommendedName>
</protein>
<evidence type="ECO:0000256" key="1">
    <source>
        <dbReference type="ARBA" id="ARBA00004479"/>
    </source>
</evidence>
<dbReference type="GO" id="GO:0016020">
    <property type="term" value="C:membrane"/>
    <property type="evidence" value="ECO:0007669"/>
    <property type="project" value="UniProtKB-SubCell"/>
</dbReference>
<evidence type="ECO:0000256" key="6">
    <source>
        <dbReference type="ARBA" id="ARBA00023170"/>
    </source>
</evidence>
<keyword evidence="6" id="KW-0675">Receptor</keyword>
<organism evidence="10 11">
    <name type="scientific">Zootermopsis nevadensis</name>
    <name type="common">Dampwood termite</name>
    <dbReference type="NCBI Taxonomy" id="136037"/>
    <lineage>
        <taxon>Eukaryota</taxon>
        <taxon>Metazoa</taxon>
        <taxon>Ecdysozoa</taxon>
        <taxon>Arthropoda</taxon>
        <taxon>Hexapoda</taxon>
        <taxon>Insecta</taxon>
        <taxon>Pterygota</taxon>
        <taxon>Neoptera</taxon>
        <taxon>Polyneoptera</taxon>
        <taxon>Dictyoptera</taxon>
        <taxon>Blattodea</taxon>
        <taxon>Blattoidea</taxon>
        <taxon>Termitoidae</taxon>
        <taxon>Termopsidae</taxon>
        <taxon>Zootermopsis</taxon>
    </lineage>
</organism>
<dbReference type="Proteomes" id="UP000027135">
    <property type="component" value="Unassembled WGS sequence"/>
</dbReference>
<evidence type="ECO:0000313" key="10">
    <source>
        <dbReference type="EMBL" id="KDR18224.1"/>
    </source>
</evidence>
<keyword evidence="4 8" id="KW-1133">Transmembrane helix</keyword>
<evidence type="ECO:0000256" key="7">
    <source>
        <dbReference type="ARBA" id="ARBA00023180"/>
    </source>
</evidence>
<keyword evidence="3" id="KW-0732">Signal</keyword>
<evidence type="ECO:0000256" key="4">
    <source>
        <dbReference type="ARBA" id="ARBA00022989"/>
    </source>
</evidence>
<sequence length="1009" mass="115733">MANAYMVSIFIFILVGHLVSAGFYADDNMCSDENATCTSEFSYTTTYFNCTVVPVSQSECANWTFNDDSYIHLGSAKLEAYPYITSGRVQTNIKLTLSDIKLTSLRFRFQQHGKKENSFCREFRLSSNYSISELIYNCGWLHKEYEGTVFGLEYEAYERTFREVRKYVFQIPLLEHIGRFTRIQDWIPFLYVDVSELPLMTAKWQHAPPWIDALKYNVAVYSNNELRENETYEGPFPMASELHYLFYPNSVPGTYHFELAIISNSCDSNICHISRSPDIVVGVHNTEKKTLVVGIVGCVILIPLLLLISHMWRRQCRSPNGSIKLPAVLIVYTPSRASHVEAMVALAEYLRNYCAVEALLDQLDVPETETKDPFAWCNGAFTRADFVMVVSSPPKCCNQEGAFGNVNVDVLQILKERFSSCSSRPCFFNILLPYCTIQDIPDEAKNFKMFKLFKDLDKMLWHIHNGACSAWTFSTTLATHPALVKLLAVPQCEESRGFAIVKILLTDVKWTTLRFRYTEYQNESRTFCRRFTVSSQYSIPELFYDCRWTDDLDHYKIFVFEYEAQMESHREGGKYWFKLPGYSELDLTNTNNLSQWSPFLYVDVSDLPSLTVRWLQAPKSFGVQKYELKVHDNDELKETKVFIGTEQEEMSYTYSEYILASGKYKFEVRILNDYCENGACPVSESPVIIVNVSTKKVLAVGIIGSLGLICMLTVILYSWKKFKLPKNIKPPKLLVIYTQSNASHIKVVEELAKYLRKYCFVDALLDQLDIPKTQSKDPYEWYNDAFVHLDFVMVVSSPPKCCNQGLYRDVDIIAFNFLKAKFSDRCQFFSVLLPYCTELDIPNEAKHFQKFKLTKDLDKMLWFIRNGGKFPTFMESACALLGPKVRGGESDLELSGINLLKAMKLAGDDLLKVCCHKNLKNEGNSTSEKTRLQMLIHPAQDVTNSSPKLVQQSRDVSKMNPHAEMNYEDSMEISLDYLDLSGPDTLYPESLSKRRDADQAVCDLDTLAL</sequence>
<keyword evidence="2 8" id="KW-0812">Transmembrane</keyword>
<dbReference type="InterPro" id="IPR039465">
    <property type="entry name" value="IL-17_rcpt-like"/>
</dbReference>
<dbReference type="PANTHER" id="PTHR15583">
    <property type="entry name" value="INTERLEUKIN-17 RECEPTOR"/>
    <property type="match status" value="1"/>
</dbReference>
<feature type="domain" description="SEFIR" evidence="9">
    <location>
        <begin position="325"/>
        <end position="461"/>
    </location>
</feature>
<dbReference type="InParanoid" id="A0A067RGI5"/>
<dbReference type="OrthoDB" id="8190413at2759"/>
<name>A0A067RGI5_ZOONE</name>
<dbReference type="PROSITE" id="PS51534">
    <property type="entry name" value="SEFIR"/>
    <property type="match status" value="2"/>
</dbReference>
<evidence type="ECO:0000256" key="5">
    <source>
        <dbReference type="ARBA" id="ARBA00023136"/>
    </source>
</evidence>
<evidence type="ECO:0000256" key="3">
    <source>
        <dbReference type="ARBA" id="ARBA00022729"/>
    </source>
</evidence>
<feature type="transmembrane region" description="Helical" evidence="8">
    <location>
        <begin position="697"/>
        <end position="719"/>
    </location>
</feature>
<evidence type="ECO:0000313" key="11">
    <source>
        <dbReference type="Proteomes" id="UP000027135"/>
    </source>
</evidence>
<evidence type="ECO:0000256" key="2">
    <source>
        <dbReference type="ARBA" id="ARBA00022692"/>
    </source>
</evidence>
<feature type="transmembrane region" description="Helical" evidence="8">
    <location>
        <begin position="6"/>
        <end position="25"/>
    </location>
</feature>
<keyword evidence="11" id="KW-1185">Reference proteome</keyword>
<dbReference type="AlphaFoldDB" id="A0A067RGI5"/>
<dbReference type="Pfam" id="PF08357">
    <property type="entry name" value="SEFIR"/>
    <property type="match status" value="2"/>
</dbReference>